<proteinExistence type="predicted"/>
<protein>
    <submittedName>
        <fullName evidence="1">DUF2848 family protein</fullName>
    </submittedName>
</protein>
<sequence length="223" mass="23674">MTPSPQPLTLKVAAGDEELVISPERLIVAGYTAKDERAVAEHIAELARIGVPPPPSVPAFYELDPRLLTTEALIDVSGPSTSGEVEPVVIRHRGRHFLAVGSDHTDRDLERADIAASKAACPKPIGDRVVEIGADLAALDWDRLAADSAVDGRPYQGGSIAALRHPAELMRLLGGVAGDLVLFCGTLPLLNATFVYGASWQMSLAFPGGPTLTHAYENKQRSV</sequence>
<dbReference type="EMBL" id="JBITGY010000008">
    <property type="protein sequence ID" value="MFI6501397.1"/>
    <property type="molecule type" value="Genomic_DNA"/>
</dbReference>
<dbReference type="InterPro" id="IPR036663">
    <property type="entry name" value="Fumarylacetoacetase_C_sf"/>
</dbReference>
<name>A0ABW7YZP2_9ACTN</name>
<organism evidence="1 2">
    <name type="scientific">Nonomuraea typhae</name>
    <dbReference type="NCBI Taxonomy" id="2603600"/>
    <lineage>
        <taxon>Bacteria</taxon>
        <taxon>Bacillati</taxon>
        <taxon>Actinomycetota</taxon>
        <taxon>Actinomycetes</taxon>
        <taxon>Streptosporangiales</taxon>
        <taxon>Streptosporangiaceae</taxon>
        <taxon>Nonomuraea</taxon>
    </lineage>
</organism>
<reference evidence="1 2" key="1">
    <citation type="submission" date="2024-10" db="EMBL/GenBank/DDBJ databases">
        <title>The Natural Products Discovery Center: Release of the First 8490 Sequenced Strains for Exploring Actinobacteria Biosynthetic Diversity.</title>
        <authorList>
            <person name="Kalkreuter E."/>
            <person name="Kautsar S.A."/>
            <person name="Yang D."/>
            <person name="Bader C.D."/>
            <person name="Teijaro C.N."/>
            <person name="Fluegel L."/>
            <person name="Davis C.M."/>
            <person name="Simpson J.R."/>
            <person name="Lauterbach L."/>
            <person name="Steele A.D."/>
            <person name="Gui C."/>
            <person name="Meng S."/>
            <person name="Li G."/>
            <person name="Viehrig K."/>
            <person name="Ye F."/>
            <person name="Su P."/>
            <person name="Kiefer A.F."/>
            <person name="Nichols A."/>
            <person name="Cepeda A.J."/>
            <person name="Yan W."/>
            <person name="Fan B."/>
            <person name="Jiang Y."/>
            <person name="Adhikari A."/>
            <person name="Zheng C.-J."/>
            <person name="Schuster L."/>
            <person name="Cowan T.M."/>
            <person name="Smanski M.J."/>
            <person name="Chevrette M.G."/>
            <person name="De Carvalho L.P.S."/>
            <person name="Shen B."/>
        </authorList>
    </citation>
    <scope>NUCLEOTIDE SEQUENCE [LARGE SCALE GENOMIC DNA]</scope>
    <source>
        <strain evidence="1 2">NPDC050545</strain>
    </source>
</reference>
<dbReference type="InterPro" id="IPR021269">
    <property type="entry name" value="DUF2848"/>
</dbReference>
<evidence type="ECO:0000313" key="1">
    <source>
        <dbReference type="EMBL" id="MFI6501397.1"/>
    </source>
</evidence>
<keyword evidence="2" id="KW-1185">Reference proteome</keyword>
<gene>
    <name evidence="1" type="ORF">ACIBG2_28740</name>
</gene>
<dbReference type="RefSeq" id="WP_397085949.1">
    <property type="nucleotide sequence ID" value="NZ_JBITGY010000008.1"/>
</dbReference>
<dbReference type="Pfam" id="PF11010">
    <property type="entry name" value="DUF2848"/>
    <property type="match status" value="1"/>
</dbReference>
<dbReference type="Proteomes" id="UP001612741">
    <property type="component" value="Unassembled WGS sequence"/>
</dbReference>
<accession>A0ABW7YZP2</accession>
<comment type="caution">
    <text evidence="1">The sequence shown here is derived from an EMBL/GenBank/DDBJ whole genome shotgun (WGS) entry which is preliminary data.</text>
</comment>
<evidence type="ECO:0000313" key="2">
    <source>
        <dbReference type="Proteomes" id="UP001612741"/>
    </source>
</evidence>
<dbReference type="SUPFAM" id="SSF56529">
    <property type="entry name" value="FAH"/>
    <property type="match status" value="1"/>
</dbReference>